<evidence type="ECO:0000313" key="15">
    <source>
        <dbReference type="EMBL" id="KAB7498608.1"/>
    </source>
</evidence>
<comment type="subcellular location">
    <subcellularLocation>
        <location evidence="1 12">Golgi apparatus</location>
        <location evidence="1 12">Golgi stack membrane</location>
        <topology evidence="1 12">Single-pass type II membrane protein</topology>
    </subcellularLocation>
</comment>
<keyword evidence="6 12" id="KW-0812">Transmembrane</keyword>
<dbReference type="OrthoDB" id="427096at2759"/>
<feature type="domain" description="Fucosyltransferase N-terminal" evidence="14">
    <location>
        <begin position="2"/>
        <end position="38"/>
    </location>
</feature>
<evidence type="ECO:0000256" key="5">
    <source>
        <dbReference type="ARBA" id="ARBA00022679"/>
    </source>
</evidence>
<dbReference type="SUPFAM" id="SSF53756">
    <property type="entry name" value="UDP-Glycosyltransferase/glycogen phosphorylase"/>
    <property type="match status" value="1"/>
</dbReference>
<keyword evidence="16" id="KW-1185">Reference proteome</keyword>
<accession>A0A5N5SXH7</accession>
<feature type="domain" description="Fucosyltransferase C-terminal" evidence="13">
    <location>
        <begin position="66"/>
        <end position="237"/>
    </location>
</feature>
<proteinExistence type="inferred from homology"/>
<evidence type="ECO:0000256" key="1">
    <source>
        <dbReference type="ARBA" id="ARBA00004447"/>
    </source>
</evidence>
<evidence type="ECO:0000256" key="6">
    <source>
        <dbReference type="ARBA" id="ARBA00022692"/>
    </source>
</evidence>
<dbReference type="GO" id="GO:0008417">
    <property type="term" value="F:fucosyltransferase activity"/>
    <property type="evidence" value="ECO:0007669"/>
    <property type="project" value="InterPro"/>
</dbReference>
<evidence type="ECO:0000256" key="2">
    <source>
        <dbReference type="ARBA" id="ARBA00004922"/>
    </source>
</evidence>
<reference evidence="15 16" key="1">
    <citation type="journal article" date="2019" name="PLoS Biol.">
        <title>Sex chromosomes control vertical transmission of feminizing Wolbachia symbionts in an isopod.</title>
        <authorList>
            <person name="Becking T."/>
            <person name="Chebbi M.A."/>
            <person name="Giraud I."/>
            <person name="Moumen B."/>
            <person name="Laverre T."/>
            <person name="Caubet Y."/>
            <person name="Peccoud J."/>
            <person name="Gilbert C."/>
            <person name="Cordaux R."/>
        </authorList>
    </citation>
    <scope>NUCLEOTIDE SEQUENCE [LARGE SCALE GENOMIC DNA]</scope>
    <source>
        <strain evidence="15">ANa2</strain>
        <tissue evidence="15">Whole body excluding digestive tract and cuticle</tissue>
    </source>
</reference>
<dbReference type="InterPro" id="IPR001503">
    <property type="entry name" value="Glyco_trans_10"/>
</dbReference>
<evidence type="ECO:0000256" key="10">
    <source>
        <dbReference type="ARBA" id="ARBA00023136"/>
    </source>
</evidence>
<keyword evidence="11" id="KW-0325">Glycoprotein</keyword>
<keyword evidence="7" id="KW-0735">Signal-anchor</keyword>
<dbReference type="GO" id="GO:0032580">
    <property type="term" value="C:Golgi cisterna membrane"/>
    <property type="evidence" value="ECO:0007669"/>
    <property type="project" value="UniProtKB-SubCell"/>
</dbReference>
<dbReference type="AlphaFoldDB" id="A0A5N5SXH7"/>
<evidence type="ECO:0000256" key="11">
    <source>
        <dbReference type="ARBA" id="ARBA00023180"/>
    </source>
</evidence>
<dbReference type="PANTHER" id="PTHR48438:SF1">
    <property type="entry name" value="ALPHA-(1,3)-FUCOSYLTRANSFERASE C-RELATED"/>
    <property type="match status" value="1"/>
</dbReference>
<evidence type="ECO:0000256" key="12">
    <source>
        <dbReference type="RuleBase" id="RU003832"/>
    </source>
</evidence>
<keyword evidence="4 12" id="KW-0328">Glycosyltransferase</keyword>
<dbReference type="Pfam" id="PF00852">
    <property type="entry name" value="Glyco_transf_10"/>
    <property type="match status" value="1"/>
</dbReference>
<gene>
    <name evidence="15" type="primary">FucTA_1</name>
    <name evidence="15" type="ORF">Anas_09489</name>
</gene>
<name>A0A5N5SXH7_9CRUS</name>
<dbReference type="EMBL" id="SEYY01019137">
    <property type="protein sequence ID" value="KAB7498608.1"/>
    <property type="molecule type" value="Genomic_DNA"/>
</dbReference>
<keyword evidence="10" id="KW-0472">Membrane</keyword>
<organism evidence="15 16">
    <name type="scientific">Armadillidium nasatum</name>
    <dbReference type="NCBI Taxonomy" id="96803"/>
    <lineage>
        <taxon>Eukaryota</taxon>
        <taxon>Metazoa</taxon>
        <taxon>Ecdysozoa</taxon>
        <taxon>Arthropoda</taxon>
        <taxon>Crustacea</taxon>
        <taxon>Multicrustacea</taxon>
        <taxon>Malacostraca</taxon>
        <taxon>Eumalacostraca</taxon>
        <taxon>Peracarida</taxon>
        <taxon>Isopoda</taxon>
        <taxon>Oniscidea</taxon>
        <taxon>Crinocheta</taxon>
        <taxon>Armadillidiidae</taxon>
        <taxon>Armadillidium</taxon>
    </lineage>
</organism>
<dbReference type="Pfam" id="PF17039">
    <property type="entry name" value="Glyco_tran_10_N"/>
    <property type="match status" value="1"/>
</dbReference>
<comment type="caution">
    <text evidence="15">The sequence shown here is derived from an EMBL/GenBank/DDBJ whole genome shotgun (WGS) entry which is preliminary data.</text>
</comment>
<comment type="similarity">
    <text evidence="3 12">Belongs to the glycosyltransferase 10 family.</text>
</comment>
<dbReference type="Proteomes" id="UP000326759">
    <property type="component" value="Unassembled WGS sequence"/>
</dbReference>
<protein>
    <recommendedName>
        <fullName evidence="12">Fucosyltransferase</fullName>
        <ecNumber evidence="12">2.4.1.-</ecNumber>
    </recommendedName>
</protein>
<evidence type="ECO:0000259" key="13">
    <source>
        <dbReference type="Pfam" id="PF00852"/>
    </source>
</evidence>
<dbReference type="InterPro" id="IPR055270">
    <property type="entry name" value="Glyco_tran_10_C"/>
</dbReference>
<evidence type="ECO:0000256" key="7">
    <source>
        <dbReference type="ARBA" id="ARBA00022968"/>
    </source>
</evidence>
<evidence type="ECO:0000259" key="14">
    <source>
        <dbReference type="Pfam" id="PF17039"/>
    </source>
</evidence>
<evidence type="ECO:0000256" key="4">
    <source>
        <dbReference type="ARBA" id="ARBA00022676"/>
    </source>
</evidence>
<dbReference type="Gene3D" id="3.40.50.11660">
    <property type="entry name" value="Glycosyl transferase family 10, C-terminal domain"/>
    <property type="match status" value="1"/>
</dbReference>
<dbReference type="EC" id="2.4.1.-" evidence="12"/>
<comment type="pathway">
    <text evidence="2">Protein modification; protein glycosylation.</text>
</comment>
<evidence type="ECO:0000256" key="9">
    <source>
        <dbReference type="ARBA" id="ARBA00023034"/>
    </source>
</evidence>
<keyword evidence="5 12" id="KW-0808">Transferase</keyword>
<dbReference type="PANTHER" id="PTHR48438">
    <property type="entry name" value="ALPHA-(1,3)-FUCOSYLTRANSFERASE C-RELATED"/>
    <property type="match status" value="1"/>
</dbReference>
<sequence length="261" mass="31125">MYEREAPPHSSKTPQIFEGVFNWTMTYRRDSDIVNGYGDVYKKKDFAIEDFSNVERLSDSLDSVMKTKTKMVAWFVSNCKTKSKRGEYAEELQRFIPVDIYGGCGLLKCGRRKEDELCYEKIEKEYKFYLSFENSFCKDYVTEKFYIILRGSGDYAAIAPPHSYINVEDFRIPRDLADYLYYLHRNETAYMEYFNWRKDYFAMSMVNWLHHASSFCTLCQKLHTDKTEKVYYNITEWFYGEAQCNKGVRSVRIPPYTKFIK</sequence>
<dbReference type="InterPro" id="IPR038577">
    <property type="entry name" value="GT10-like_C_sf"/>
</dbReference>
<evidence type="ECO:0000256" key="8">
    <source>
        <dbReference type="ARBA" id="ARBA00022989"/>
    </source>
</evidence>
<dbReference type="InterPro" id="IPR031481">
    <property type="entry name" value="Glyco_tran_10_N"/>
</dbReference>
<dbReference type="UniPathway" id="UPA00378"/>
<keyword evidence="8" id="KW-1133">Transmembrane helix</keyword>
<evidence type="ECO:0000313" key="16">
    <source>
        <dbReference type="Proteomes" id="UP000326759"/>
    </source>
</evidence>
<evidence type="ECO:0000256" key="3">
    <source>
        <dbReference type="ARBA" id="ARBA00008919"/>
    </source>
</evidence>
<keyword evidence="9 12" id="KW-0333">Golgi apparatus</keyword>
<dbReference type="FunFam" id="3.40.50.11660:FF:000004">
    <property type="entry name" value="Glycoprotein 3-alpha-L-fucosyltransferase A"/>
    <property type="match status" value="1"/>
</dbReference>